<evidence type="ECO:0000256" key="1">
    <source>
        <dbReference type="ARBA" id="ARBA00004496"/>
    </source>
</evidence>
<dbReference type="Gene3D" id="1.10.132.20">
    <property type="entry name" value="Ribosome-recycling factor"/>
    <property type="match status" value="1"/>
</dbReference>
<evidence type="ECO:0000313" key="10">
    <source>
        <dbReference type="EMBL" id="KAK2073793.1"/>
    </source>
</evidence>
<dbReference type="InterPro" id="IPR023584">
    <property type="entry name" value="Ribosome_recyc_fac_dom"/>
</dbReference>
<evidence type="ECO:0000256" key="6">
    <source>
        <dbReference type="ARBA" id="ARBA00038255"/>
    </source>
</evidence>
<proteinExistence type="inferred from homology"/>
<comment type="similarity">
    <text evidence="6">Belongs to the WD repeat WDR6 family.</text>
</comment>
<sequence length="537" mass="59998">MIEQVWFTAADGATAPELLLHGFRGRHFVVWSATAQRELARVDCAGGQRAHAFVADAACADRLRFVHARDGRVWLRAQERPRVRTLREGGHGRDVRAVAVAEGGLVATGSEDTTIRIWRYGGGDVAKRTGSLKCLSILEKHQSGVQCLRWLGADYLLSGGGNEEFYIWRVSGSPTSAYTGLAIVCEATYPRMSSDEEPRIMDFDVERDDSQDGGMVISLAMSNSALRSYRYSKGTGFQGAARKQLLVITGGDDNALGFLRLQWDAGSDRFDVQSRSRIRSAHAAAITCLQAHSPRPLRGPKTAKPEQEAKQEPKDQRQADRRAAKADRKAKGDGAAQERVEPDPEEPFNLEDVDAEYKQLAARCEAQLSQQRVGGRFTQGYLEQVPVRADKGSAAEVPLVQVAGVAFRGGRRWSILCHEERLKTAVKSAFLRSPHFNQQPQDSPDNETELLVMVEPERPEELEKRTKETCHVWREAIRQVQTRRDKVHKQWRANRIIVADDQKVLVKMMQQKQDAQMAIVKKKEQEALAAIQKMAHI</sequence>
<comment type="caution">
    <text evidence="10">The sequence shown here is derived from an EMBL/GenBank/DDBJ whole genome shotgun (WGS) entry which is preliminary data.</text>
</comment>
<feature type="compositionally biased region" description="Basic and acidic residues" evidence="8">
    <location>
        <begin position="303"/>
        <end position="342"/>
    </location>
</feature>
<dbReference type="Gene3D" id="3.30.1360.40">
    <property type="match status" value="1"/>
</dbReference>
<feature type="repeat" description="WD" evidence="7">
    <location>
        <begin position="88"/>
        <end position="128"/>
    </location>
</feature>
<dbReference type="GO" id="GO:0030488">
    <property type="term" value="P:tRNA methylation"/>
    <property type="evidence" value="ECO:0007669"/>
    <property type="project" value="TreeGrafter"/>
</dbReference>
<dbReference type="Pfam" id="PF00400">
    <property type="entry name" value="WD40"/>
    <property type="match status" value="1"/>
</dbReference>
<dbReference type="SUPFAM" id="SSF50978">
    <property type="entry name" value="WD40 repeat-like"/>
    <property type="match status" value="1"/>
</dbReference>
<accession>A0AAD9I9S5</accession>
<organism evidence="10 11">
    <name type="scientific">Phyllachora maydis</name>
    <dbReference type="NCBI Taxonomy" id="1825666"/>
    <lineage>
        <taxon>Eukaryota</taxon>
        <taxon>Fungi</taxon>
        <taxon>Dikarya</taxon>
        <taxon>Ascomycota</taxon>
        <taxon>Pezizomycotina</taxon>
        <taxon>Sordariomycetes</taxon>
        <taxon>Sordariomycetidae</taxon>
        <taxon>Phyllachorales</taxon>
        <taxon>Phyllachoraceae</taxon>
        <taxon>Phyllachora</taxon>
    </lineage>
</organism>
<feature type="domain" description="Ribosome recycling factor" evidence="9">
    <location>
        <begin position="366"/>
        <end position="527"/>
    </location>
</feature>
<dbReference type="SMART" id="SM00320">
    <property type="entry name" value="WD40"/>
    <property type="match status" value="2"/>
</dbReference>
<name>A0AAD9I9S5_9PEZI</name>
<dbReference type="Gene3D" id="2.130.10.10">
    <property type="entry name" value="YVTN repeat-like/Quinoprotein amine dehydrogenase"/>
    <property type="match status" value="1"/>
</dbReference>
<dbReference type="InterPro" id="IPR036322">
    <property type="entry name" value="WD40_repeat_dom_sf"/>
</dbReference>
<keyword evidence="11" id="KW-1185">Reference proteome</keyword>
<comment type="subcellular location">
    <subcellularLocation>
        <location evidence="1">Cytoplasm</location>
    </subcellularLocation>
</comment>
<dbReference type="EMBL" id="JAQQPM010000007">
    <property type="protein sequence ID" value="KAK2073793.1"/>
    <property type="molecule type" value="Genomic_DNA"/>
</dbReference>
<reference evidence="10" key="1">
    <citation type="journal article" date="2023" name="Mol. Plant Microbe Interact.">
        <title>Elucidating the Obligate Nature and Biological Capacity of an Invasive Fungal Corn Pathogen.</title>
        <authorList>
            <person name="MacCready J.S."/>
            <person name="Roggenkamp E.M."/>
            <person name="Gdanetz K."/>
            <person name="Chilvers M.I."/>
        </authorList>
    </citation>
    <scope>NUCLEOTIDE SEQUENCE</scope>
    <source>
        <strain evidence="10">PM02</strain>
    </source>
</reference>
<dbReference type="SUPFAM" id="SSF55194">
    <property type="entry name" value="Ribosome recycling factor, RRF"/>
    <property type="match status" value="1"/>
</dbReference>
<dbReference type="InterPro" id="IPR001680">
    <property type="entry name" value="WD40_rpt"/>
</dbReference>
<evidence type="ECO:0000256" key="5">
    <source>
        <dbReference type="ARBA" id="ARBA00022737"/>
    </source>
</evidence>
<evidence type="ECO:0000256" key="4">
    <source>
        <dbReference type="ARBA" id="ARBA00022694"/>
    </source>
</evidence>
<dbReference type="InterPro" id="IPR015943">
    <property type="entry name" value="WD40/YVTN_repeat-like_dom_sf"/>
</dbReference>
<keyword evidence="2" id="KW-0963">Cytoplasm</keyword>
<evidence type="ECO:0000256" key="3">
    <source>
        <dbReference type="ARBA" id="ARBA00022574"/>
    </source>
</evidence>
<keyword evidence="3 7" id="KW-0853">WD repeat</keyword>
<protein>
    <recommendedName>
        <fullName evidence="9">Ribosome recycling factor domain-containing protein</fullName>
    </recommendedName>
</protein>
<dbReference type="PROSITE" id="PS50082">
    <property type="entry name" value="WD_REPEATS_2"/>
    <property type="match status" value="1"/>
</dbReference>
<evidence type="ECO:0000256" key="8">
    <source>
        <dbReference type="SAM" id="MobiDB-lite"/>
    </source>
</evidence>
<dbReference type="GO" id="GO:0005737">
    <property type="term" value="C:cytoplasm"/>
    <property type="evidence" value="ECO:0007669"/>
    <property type="project" value="UniProtKB-SubCell"/>
</dbReference>
<evidence type="ECO:0000313" key="11">
    <source>
        <dbReference type="Proteomes" id="UP001217918"/>
    </source>
</evidence>
<dbReference type="InterPro" id="IPR036191">
    <property type="entry name" value="RRF_sf"/>
</dbReference>
<dbReference type="Proteomes" id="UP001217918">
    <property type="component" value="Unassembled WGS sequence"/>
</dbReference>
<evidence type="ECO:0000259" key="9">
    <source>
        <dbReference type="Pfam" id="PF01765"/>
    </source>
</evidence>
<dbReference type="InterPro" id="IPR051973">
    <property type="entry name" value="tRNA_Anticodon_Mtase-Reg"/>
</dbReference>
<dbReference type="AlphaFoldDB" id="A0AAD9I9S5"/>
<evidence type="ECO:0000256" key="2">
    <source>
        <dbReference type="ARBA" id="ARBA00022490"/>
    </source>
</evidence>
<keyword evidence="4" id="KW-0819">tRNA processing</keyword>
<dbReference type="PANTHER" id="PTHR14344">
    <property type="entry name" value="WD REPEAT PROTEIN"/>
    <property type="match status" value="1"/>
</dbReference>
<gene>
    <name evidence="10" type="ORF">P8C59_008042</name>
</gene>
<dbReference type="Pfam" id="PF01765">
    <property type="entry name" value="RRF"/>
    <property type="match status" value="1"/>
</dbReference>
<dbReference type="PANTHER" id="PTHR14344:SF3">
    <property type="entry name" value="WD REPEAT-CONTAINING PROTEIN 6"/>
    <property type="match status" value="1"/>
</dbReference>
<feature type="region of interest" description="Disordered" evidence="8">
    <location>
        <begin position="289"/>
        <end position="348"/>
    </location>
</feature>
<evidence type="ECO:0000256" key="7">
    <source>
        <dbReference type="PROSITE-ProRule" id="PRU00221"/>
    </source>
</evidence>
<keyword evidence="5" id="KW-0677">Repeat</keyword>